<gene>
    <name evidence="2" type="ORF">CLV43_103635</name>
</gene>
<proteinExistence type="predicted"/>
<dbReference type="RefSeq" id="WP_106187395.1">
    <property type="nucleotide sequence ID" value="NZ_PVTF01000003.1"/>
</dbReference>
<dbReference type="AlphaFoldDB" id="A0A2T0TDZ1"/>
<dbReference type="InterPro" id="IPR024344">
    <property type="entry name" value="MDMPI_metal-binding"/>
</dbReference>
<dbReference type="Proteomes" id="UP000239494">
    <property type="component" value="Unassembled WGS sequence"/>
</dbReference>
<dbReference type="NCBIfam" id="TIGR03083">
    <property type="entry name" value="maleylpyruvate isomerase family mycothiol-dependent enzyme"/>
    <property type="match status" value="1"/>
</dbReference>
<dbReference type="SUPFAM" id="SSF109854">
    <property type="entry name" value="DinB/YfiT-like putative metalloenzymes"/>
    <property type="match status" value="1"/>
</dbReference>
<dbReference type="InterPro" id="IPR017517">
    <property type="entry name" value="Maleyloyr_isom"/>
</dbReference>
<feature type="domain" description="Mycothiol-dependent maleylpyruvate isomerase metal-binding" evidence="1">
    <location>
        <begin position="8"/>
        <end position="123"/>
    </location>
</feature>
<dbReference type="Gene3D" id="1.20.120.450">
    <property type="entry name" value="dinb family like domain"/>
    <property type="match status" value="1"/>
</dbReference>
<evidence type="ECO:0000259" key="1">
    <source>
        <dbReference type="Pfam" id="PF11716"/>
    </source>
</evidence>
<dbReference type="NCBIfam" id="TIGR03086">
    <property type="entry name" value="TIGR03086 family metal-binding protein"/>
    <property type="match status" value="1"/>
</dbReference>
<comment type="caution">
    <text evidence="2">The sequence shown here is derived from an EMBL/GenBank/DDBJ whole genome shotgun (WGS) entry which is preliminary data.</text>
</comment>
<dbReference type="GO" id="GO:0046872">
    <property type="term" value="F:metal ion binding"/>
    <property type="evidence" value="ECO:0007669"/>
    <property type="project" value="InterPro"/>
</dbReference>
<accession>A0A2T0TDZ1</accession>
<evidence type="ECO:0000313" key="3">
    <source>
        <dbReference type="Proteomes" id="UP000239494"/>
    </source>
</evidence>
<evidence type="ECO:0000313" key="2">
    <source>
        <dbReference type="EMBL" id="PRY43886.1"/>
    </source>
</evidence>
<sequence length="177" mass="18907">MSHVGLLERAVTYTLGCLRAVTPEALSHPTPCHDWDLRALLWHLVDSLTALHEAAADGHVPLDSDLATHDDPVTAARDRARDLLGAWTAQDGRAVSIGGCPVTTDIVARAGALEVAVHGWDVARACHDTRPIPRALADELYPAALLLVSAADRPARFAPPLTPKTPDDRLLAYLGRG</sequence>
<dbReference type="InterPro" id="IPR034660">
    <property type="entry name" value="DinB/YfiT-like"/>
</dbReference>
<reference evidence="2 3" key="1">
    <citation type="submission" date="2018-03" db="EMBL/GenBank/DDBJ databases">
        <title>Genomic Encyclopedia of Archaeal and Bacterial Type Strains, Phase II (KMG-II): from individual species to whole genera.</title>
        <authorList>
            <person name="Goeker M."/>
        </authorList>
    </citation>
    <scope>NUCLEOTIDE SEQUENCE [LARGE SCALE GENOMIC DNA]</scope>
    <source>
        <strain evidence="2 3">DSM 44720</strain>
    </source>
</reference>
<dbReference type="InterPro" id="IPR017520">
    <property type="entry name" value="CHP03086"/>
</dbReference>
<dbReference type="OrthoDB" id="5185819at2"/>
<protein>
    <submittedName>
        <fullName evidence="2">Uncharacterized protein (TIGR03086 family)</fullName>
    </submittedName>
</protein>
<name>A0A2T0TDZ1_9PSEU</name>
<dbReference type="EMBL" id="PVTF01000003">
    <property type="protein sequence ID" value="PRY43886.1"/>
    <property type="molecule type" value="Genomic_DNA"/>
</dbReference>
<organism evidence="2 3">
    <name type="scientific">Umezawaea tangerina</name>
    <dbReference type="NCBI Taxonomy" id="84725"/>
    <lineage>
        <taxon>Bacteria</taxon>
        <taxon>Bacillati</taxon>
        <taxon>Actinomycetota</taxon>
        <taxon>Actinomycetes</taxon>
        <taxon>Pseudonocardiales</taxon>
        <taxon>Pseudonocardiaceae</taxon>
        <taxon>Umezawaea</taxon>
    </lineage>
</organism>
<dbReference type="Pfam" id="PF11716">
    <property type="entry name" value="MDMPI_N"/>
    <property type="match status" value="1"/>
</dbReference>
<keyword evidence="3" id="KW-1185">Reference proteome</keyword>